<feature type="compositionally biased region" description="Basic and acidic residues" evidence="1">
    <location>
        <begin position="7"/>
        <end position="17"/>
    </location>
</feature>
<protein>
    <submittedName>
        <fullName evidence="2">Uncharacterized protein</fullName>
    </submittedName>
</protein>
<proteinExistence type="predicted"/>
<evidence type="ECO:0000313" key="3">
    <source>
        <dbReference type="Proteomes" id="UP000824219"/>
    </source>
</evidence>
<sequence>MGNSQTHESKISEERRSSRCGPAGVSTPDPGSDQRQRCFRDILDLVLQLSDEEWKAVSRDMEKEVSRFEFVAACTKIVTTVSSAVVRRLMIPLSESFGIEAILEANDKLKKMAKLKLSKCSSSDASAQSSPMEASDFICELSQRIVTEIKSAMLEAIRSMASGPRPSCSARASSPAGDLISPLDDLSIACTNEICERILALYHSEEGVRPRGETSSRTSLKSHQEVNGIMKGLEEVVSISRSSSWFTVSSTVSSTVTSTPEPEVMTPDDASSPPQAERPFSEQFLSKASQAISEVLLKTEQKVAASVLPQTSTPASTELNFLIELVKSTATEILQKLFFILVQSLHEHLSGVSSSNANQSGPEHEQMFLSDAQTIHMDIHKQVFTFICERQQAVLEKRNCLLDVCSVAASELDVSAENTRESAADELFLEATNAASDILEKTLSSHDSTVKSSGSSTVTPLMEMDLDHVVSDIVNKVINGVALEVRKTAMKTRQEAQVCDADLHSAPDSKSSSGFSALEKSVEQVIDAERKPLPSAPNRSYISQHFFTVVRDRLKAFFTSLTAADDKSDEDQVVSIYISEDGMVHELKEPDVSQNLKDPFLEKSYKILKPVHFPSDFIDKLEEEQNVLFRRTIEDLADALQEHLQNAGQDLLQHLQDLYLLLYP</sequence>
<feature type="region of interest" description="Disordered" evidence="1">
    <location>
        <begin position="1"/>
        <end position="35"/>
    </location>
</feature>
<dbReference type="Proteomes" id="UP000824219">
    <property type="component" value="Linkage Group LG02"/>
</dbReference>
<accession>A0A9D3P7R6</accession>
<evidence type="ECO:0000256" key="1">
    <source>
        <dbReference type="SAM" id="MobiDB-lite"/>
    </source>
</evidence>
<comment type="caution">
    <text evidence="2">The sequence shown here is derived from an EMBL/GenBank/DDBJ whole genome shotgun (WGS) entry which is preliminary data.</text>
</comment>
<keyword evidence="3" id="KW-1185">Reference proteome</keyword>
<dbReference type="EMBL" id="JAHKSW010000002">
    <property type="protein sequence ID" value="KAG7334605.1"/>
    <property type="molecule type" value="Genomic_DNA"/>
</dbReference>
<gene>
    <name evidence="2" type="ORF">KOW79_001201</name>
</gene>
<name>A0A9D3P7R6_9TELE</name>
<reference evidence="2 3" key="1">
    <citation type="submission" date="2021-06" db="EMBL/GenBank/DDBJ databases">
        <title>Chromosome-level genome assembly of the red-tail catfish (Hemibagrus wyckioides).</title>
        <authorList>
            <person name="Shao F."/>
        </authorList>
    </citation>
    <scope>NUCLEOTIDE SEQUENCE [LARGE SCALE GENOMIC DNA]</scope>
    <source>
        <strain evidence="2">EC202008001</strain>
        <tissue evidence="2">Blood</tissue>
    </source>
</reference>
<feature type="region of interest" description="Disordered" evidence="1">
    <location>
        <begin position="255"/>
        <end position="278"/>
    </location>
</feature>
<dbReference type="AlphaFoldDB" id="A0A9D3P7R6"/>
<evidence type="ECO:0000313" key="2">
    <source>
        <dbReference type="EMBL" id="KAG7334605.1"/>
    </source>
</evidence>
<organism evidence="2 3">
    <name type="scientific">Hemibagrus wyckioides</name>
    <dbReference type="NCBI Taxonomy" id="337641"/>
    <lineage>
        <taxon>Eukaryota</taxon>
        <taxon>Metazoa</taxon>
        <taxon>Chordata</taxon>
        <taxon>Craniata</taxon>
        <taxon>Vertebrata</taxon>
        <taxon>Euteleostomi</taxon>
        <taxon>Actinopterygii</taxon>
        <taxon>Neopterygii</taxon>
        <taxon>Teleostei</taxon>
        <taxon>Ostariophysi</taxon>
        <taxon>Siluriformes</taxon>
        <taxon>Bagridae</taxon>
        <taxon>Hemibagrus</taxon>
    </lineage>
</organism>
<dbReference type="OrthoDB" id="8956804at2759"/>